<proteinExistence type="predicted"/>
<dbReference type="EMBL" id="AXCN02001158">
    <property type="status" value="NOT_ANNOTATED_CDS"/>
    <property type="molecule type" value="Genomic_DNA"/>
</dbReference>
<keyword evidence="3" id="KW-1185">Reference proteome</keyword>
<evidence type="ECO:0000313" key="3">
    <source>
        <dbReference type="Proteomes" id="UP000075886"/>
    </source>
</evidence>
<reference evidence="2" key="2">
    <citation type="submission" date="2020-05" db="UniProtKB">
        <authorList>
            <consortium name="EnsemblMetazoa"/>
        </authorList>
    </citation>
    <scope>IDENTIFICATION</scope>
    <source>
        <strain evidence="2">FAR1</strain>
    </source>
</reference>
<name>A0A182QRE1_9DIPT</name>
<evidence type="ECO:0000256" key="1">
    <source>
        <dbReference type="SAM" id="MobiDB-lite"/>
    </source>
</evidence>
<dbReference type="STRING" id="69004.A0A182QRE1"/>
<dbReference type="EnsemblMetazoa" id="AFAF015354-RA">
    <property type="protein sequence ID" value="AFAF015354-PA"/>
    <property type="gene ID" value="AFAF015354"/>
</dbReference>
<feature type="compositionally biased region" description="Basic and acidic residues" evidence="1">
    <location>
        <begin position="18"/>
        <end position="33"/>
    </location>
</feature>
<accession>A0A182QRE1</accession>
<evidence type="ECO:0000313" key="2">
    <source>
        <dbReference type="EnsemblMetazoa" id="AFAF015354-PA"/>
    </source>
</evidence>
<feature type="compositionally biased region" description="Polar residues" evidence="1">
    <location>
        <begin position="44"/>
        <end position="54"/>
    </location>
</feature>
<dbReference type="AlphaFoldDB" id="A0A182QRE1"/>
<dbReference type="InterPro" id="IPR028019">
    <property type="entry name" value="DUF4508"/>
</dbReference>
<protein>
    <submittedName>
        <fullName evidence="2">Uncharacterized protein</fullName>
    </submittedName>
</protein>
<sequence>MVGCLQIRNLDKLETRTKERRKKENGLAIERGRKTGIGKLGNHQRGNSRGSNSIVPVSHSTQLVKVGEIAAFPQLARLLDLGEDRADEEVPLFPNIAYCSCDMFFRNTGTMTSNGAYNLTVDGELRYLVQWFGEWSDFQREDFVPYLVSYLSQQSGGAVYMNGLISAMSQINPGADKPMSLFQCRVKLFNEWCIKWPEEFKAKLLERLEQIDGTFGVRIRAQLDNSTAPVNGCVEESSTQLPSDVALGEFVEAQEPASVVVNVEASSIAPNAILVADED</sequence>
<dbReference type="Pfam" id="PF14969">
    <property type="entry name" value="DUF4508"/>
    <property type="match status" value="1"/>
</dbReference>
<dbReference type="Proteomes" id="UP000075886">
    <property type="component" value="Unassembled WGS sequence"/>
</dbReference>
<dbReference type="PANTHER" id="PTHR16260:SF3">
    <property type="entry name" value="CHROMOSOME 14 OPEN READING FRAME 119-LIKE-RELATED"/>
    <property type="match status" value="1"/>
</dbReference>
<organism evidence="2 3">
    <name type="scientific">Anopheles farauti</name>
    <dbReference type="NCBI Taxonomy" id="69004"/>
    <lineage>
        <taxon>Eukaryota</taxon>
        <taxon>Metazoa</taxon>
        <taxon>Ecdysozoa</taxon>
        <taxon>Arthropoda</taxon>
        <taxon>Hexapoda</taxon>
        <taxon>Insecta</taxon>
        <taxon>Pterygota</taxon>
        <taxon>Neoptera</taxon>
        <taxon>Endopterygota</taxon>
        <taxon>Diptera</taxon>
        <taxon>Nematocera</taxon>
        <taxon>Culicoidea</taxon>
        <taxon>Culicidae</taxon>
        <taxon>Anophelinae</taxon>
        <taxon>Anopheles</taxon>
    </lineage>
</organism>
<reference evidence="3" key="1">
    <citation type="submission" date="2014-01" db="EMBL/GenBank/DDBJ databases">
        <title>The Genome Sequence of Anopheles farauti FAR1 (V2).</title>
        <authorList>
            <consortium name="The Broad Institute Genomics Platform"/>
            <person name="Neafsey D.E."/>
            <person name="Besansky N."/>
            <person name="Howell P."/>
            <person name="Walton C."/>
            <person name="Young S.K."/>
            <person name="Zeng Q."/>
            <person name="Gargeya S."/>
            <person name="Fitzgerald M."/>
            <person name="Haas B."/>
            <person name="Abouelleil A."/>
            <person name="Allen A.W."/>
            <person name="Alvarado L."/>
            <person name="Arachchi H.M."/>
            <person name="Berlin A.M."/>
            <person name="Chapman S.B."/>
            <person name="Gainer-Dewar J."/>
            <person name="Goldberg J."/>
            <person name="Griggs A."/>
            <person name="Gujja S."/>
            <person name="Hansen M."/>
            <person name="Howarth C."/>
            <person name="Imamovic A."/>
            <person name="Ireland A."/>
            <person name="Larimer J."/>
            <person name="McCowan C."/>
            <person name="Murphy C."/>
            <person name="Pearson M."/>
            <person name="Poon T.W."/>
            <person name="Priest M."/>
            <person name="Roberts A."/>
            <person name="Saif S."/>
            <person name="Shea T."/>
            <person name="Sisk P."/>
            <person name="Sykes S."/>
            <person name="Wortman J."/>
            <person name="Nusbaum C."/>
            <person name="Birren B."/>
        </authorList>
    </citation>
    <scope>NUCLEOTIDE SEQUENCE [LARGE SCALE GENOMIC DNA]</scope>
    <source>
        <strain evidence="3">FAR1</strain>
    </source>
</reference>
<dbReference type="PANTHER" id="PTHR16260">
    <property type="entry name" value="SIMILAR TO 1700123O20RIK PROTEIN"/>
    <property type="match status" value="1"/>
</dbReference>
<feature type="region of interest" description="Disordered" evidence="1">
    <location>
        <begin position="18"/>
        <end position="54"/>
    </location>
</feature>
<dbReference type="VEuPathDB" id="VectorBase:AFAF015354"/>